<evidence type="ECO:0000256" key="5">
    <source>
        <dbReference type="SAM" id="MobiDB-lite"/>
    </source>
</evidence>
<dbReference type="InterPro" id="IPR041489">
    <property type="entry name" value="PDZ_6"/>
</dbReference>
<dbReference type="Pfam" id="PF03572">
    <property type="entry name" value="Peptidase_S41"/>
    <property type="match status" value="1"/>
</dbReference>
<dbReference type="CDD" id="cd06782">
    <property type="entry name" value="cpPDZ_CPP-like"/>
    <property type="match status" value="1"/>
</dbReference>
<dbReference type="NCBIfam" id="TIGR00225">
    <property type="entry name" value="prc"/>
    <property type="match status" value="1"/>
</dbReference>
<dbReference type="SUPFAM" id="SSF52096">
    <property type="entry name" value="ClpP/crotonase"/>
    <property type="match status" value="1"/>
</dbReference>
<keyword evidence="6" id="KW-0732">Signal</keyword>
<sequence>MKILTAVLIATVGLLLEGEAFTGNPTFGSRRALRSVGVKQQSGPTDANTNTNSLHAYRCQPLPPKESNTSRKPLSLVLPTASLSISLVFLAVFAPFATPAVASDYGSFTPEQKVVAEAWRLVDNSFLDRTFNGQDWFQLRQKYVKQKYKNMAEARDAIDTMVGSLGDKYTRYLSPAKYQSLVDSATGTLAGVGVEISTNKAGKIMASDVEDNSPAKNSGIQPNDVFLEVDGIQFDGKATPDDVALRLRGPEGSRVGVVMERDGKTIDFILTRERITVTSVKSYLSNVPSVGKVGVIRIKSFSGTTAATVAEQFKDLKKKGAQSVVIDVRGNPGGLLPGGVDTAALFLEANKPVVFVVNKQGVVDAQATLADGIDVDTPLVILVDSGTASAAEVFTAALQENKRAVVAGETSFGKGIVQTIRALSDNNGGLAITVARYETPEHHDINKRGILADVATSVDCAKADATSCLQASLFKQ</sequence>
<reference evidence="8" key="1">
    <citation type="submission" date="2022-02" db="EMBL/GenBank/DDBJ databases">
        <authorList>
            <person name="Giguere J D."/>
        </authorList>
    </citation>
    <scope>NUCLEOTIDE SEQUENCE</scope>
    <source>
        <strain evidence="8">CCAP 1055/1</strain>
    </source>
</reference>
<dbReference type="PANTHER" id="PTHR32060:SF30">
    <property type="entry name" value="CARBOXY-TERMINAL PROCESSING PROTEASE CTPA"/>
    <property type="match status" value="1"/>
</dbReference>
<dbReference type="PANTHER" id="PTHR32060">
    <property type="entry name" value="TAIL-SPECIFIC PROTEASE"/>
    <property type="match status" value="1"/>
</dbReference>
<evidence type="ECO:0000259" key="7">
    <source>
        <dbReference type="PROSITE" id="PS50106"/>
    </source>
</evidence>
<evidence type="ECO:0000256" key="1">
    <source>
        <dbReference type="ARBA" id="ARBA00009179"/>
    </source>
</evidence>
<dbReference type="AlphaFoldDB" id="A0A8J9X0L3"/>
<feature type="region of interest" description="Disordered" evidence="5">
    <location>
        <begin position="34"/>
        <end position="71"/>
    </location>
</feature>
<evidence type="ECO:0000256" key="3">
    <source>
        <dbReference type="ARBA" id="ARBA00022801"/>
    </source>
</evidence>
<dbReference type="CDD" id="cd07560">
    <property type="entry name" value="Peptidase_S41_CPP"/>
    <property type="match status" value="1"/>
</dbReference>
<evidence type="ECO:0000256" key="4">
    <source>
        <dbReference type="ARBA" id="ARBA00022825"/>
    </source>
</evidence>
<dbReference type="InterPro" id="IPR029045">
    <property type="entry name" value="ClpP/crotonase-like_dom_sf"/>
</dbReference>
<evidence type="ECO:0000313" key="8">
    <source>
        <dbReference type="EMBL" id="CAG9278793.1"/>
    </source>
</evidence>
<dbReference type="InterPro" id="IPR005151">
    <property type="entry name" value="Tail-specific_protease"/>
</dbReference>
<dbReference type="SMART" id="SM00245">
    <property type="entry name" value="TSPc"/>
    <property type="match status" value="1"/>
</dbReference>
<proteinExistence type="inferred from homology"/>
<dbReference type="InterPro" id="IPR001478">
    <property type="entry name" value="PDZ"/>
</dbReference>
<dbReference type="Gene3D" id="3.90.226.10">
    <property type="entry name" value="2-enoyl-CoA Hydratase, Chain A, domain 1"/>
    <property type="match status" value="1"/>
</dbReference>
<gene>
    <name evidence="8" type="ORF">PTTT1_LOCUS8027</name>
</gene>
<keyword evidence="3" id="KW-0378">Hydrolase</keyword>
<evidence type="ECO:0000256" key="6">
    <source>
        <dbReference type="SAM" id="SignalP"/>
    </source>
</evidence>
<dbReference type="EMBL" id="OU594951">
    <property type="protein sequence ID" value="CAG9278793.1"/>
    <property type="molecule type" value="Genomic_DNA"/>
</dbReference>
<dbReference type="GO" id="GO:0004175">
    <property type="term" value="F:endopeptidase activity"/>
    <property type="evidence" value="ECO:0007669"/>
    <property type="project" value="TreeGrafter"/>
</dbReference>
<dbReference type="Gene3D" id="2.30.42.10">
    <property type="match status" value="1"/>
</dbReference>
<dbReference type="PROSITE" id="PS50106">
    <property type="entry name" value="PDZ"/>
    <property type="match status" value="1"/>
</dbReference>
<dbReference type="GO" id="GO:0007165">
    <property type="term" value="P:signal transduction"/>
    <property type="evidence" value="ECO:0007669"/>
    <property type="project" value="TreeGrafter"/>
</dbReference>
<feature type="chain" id="PRO_5035423244" description="PDZ domain-containing protein" evidence="6">
    <location>
        <begin position="21"/>
        <end position="476"/>
    </location>
</feature>
<dbReference type="Gene3D" id="3.30.750.44">
    <property type="match status" value="1"/>
</dbReference>
<feature type="compositionally biased region" description="Polar residues" evidence="5">
    <location>
        <begin position="38"/>
        <end position="54"/>
    </location>
</feature>
<dbReference type="GO" id="GO:0008236">
    <property type="term" value="F:serine-type peptidase activity"/>
    <property type="evidence" value="ECO:0007669"/>
    <property type="project" value="UniProtKB-KW"/>
</dbReference>
<evidence type="ECO:0000256" key="2">
    <source>
        <dbReference type="ARBA" id="ARBA00022670"/>
    </source>
</evidence>
<dbReference type="SUPFAM" id="SSF50156">
    <property type="entry name" value="PDZ domain-like"/>
    <property type="match status" value="1"/>
</dbReference>
<feature type="signal peptide" evidence="6">
    <location>
        <begin position="1"/>
        <end position="20"/>
    </location>
</feature>
<dbReference type="InterPro" id="IPR004447">
    <property type="entry name" value="Peptidase_S41A"/>
</dbReference>
<name>A0A8J9X0L3_PHATR</name>
<dbReference type="InterPro" id="IPR036034">
    <property type="entry name" value="PDZ_sf"/>
</dbReference>
<accession>A0A8J9X0L3</accession>
<dbReference type="Proteomes" id="UP000836788">
    <property type="component" value="Chromosome 10"/>
</dbReference>
<keyword evidence="2" id="KW-0645">Protease</keyword>
<organism evidence="8">
    <name type="scientific">Phaeodactylum tricornutum</name>
    <name type="common">Diatom</name>
    <dbReference type="NCBI Taxonomy" id="2850"/>
    <lineage>
        <taxon>Eukaryota</taxon>
        <taxon>Sar</taxon>
        <taxon>Stramenopiles</taxon>
        <taxon>Ochrophyta</taxon>
        <taxon>Bacillariophyta</taxon>
        <taxon>Bacillariophyceae</taxon>
        <taxon>Bacillariophycidae</taxon>
        <taxon>Naviculales</taxon>
        <taxon>Phaeodactylaceae</taxon>
        <taxon>Phaeodactylum</taxon>
    </lineage>
</organism>
<dbReference type="GO" id="GO:0006508">
    <property type="term" value="P:proteolysis"/>
    <property type="evidence" value="ECO:0007669"/>
    <property type="project" value="UniProtKB-KW"/>
</dbReference>
<protein>
    <recommendedName>
        <fullName evidence="7">PDZ domain-containing protein</fullName>
    </recommendedName>
</protein>
<feature type="domain" description="PDZ" evidence="7">
    <location>
        <begin position="178"/>
        <end position="274"/>
    </location>
</feature>
<keyword evidence="4" id="KW-0720">Serine protease</keyword>
<comment type="similarity">
    <text evidence="1">Belongs to the peptidase S41A family.</text>
</comment>
<dbReference type="SMART" id="SM00228">
    <property type="entry name" value="PDZ"/>
    <property type="match status" value="1"/>
</dbReference>
<dbReference type="Pfam" id="PF17820">
    <property type="entry name" value="PDZ_6"/>
    <property type="match status" value="1"/>
</dbReference>